<evidence type="ECO:0000313" key="4">
    <source>
        <dbReference type="Proteomes" id="UP001595892"/>
    </source>
</evidence>
<feature type="chain" id="PRO_5045574082" evidence="1">
    <location>
        <begin position="26"/>
        <end position="298"/>
    </location>
</feature>
<evidence type="ECO:0000259" key="2">
    <source>
        <dbReference type="Pfam" id="PF13349"/>
    </source>
</evidence>
<dbReference type="EMBL" id="JBHSGG010000007">
    <property type="protein sequence ID" value="MFC4727274.1"/>
    <property type="molecule type" value="Genomic_DNA"/>
</dbReference>
<accession>A0ABV9NI96</accession>
<name>A0ABV9NI96_9GAMM</name>
<keyword evidence="1" id="KW-0732">Signal</keyword>
<dbReference type="InterPro" id="IPR025164">
    <property type="entry name" value="Toastrack_DUF4097"/>
</dbReference>
<sequence>MRILSRFHGLPVLAALLALPLAALAQDIDERHPLAQGGRVEVSNVSGAIRVVGWDRDEVEIAGTLGDGQRLDVDASRDRVSVRVEYPRGGGSTRRATELRLRVPHGSELRATGVSARIQVEDVDLRRLQANSTSGPVDASGRAGEVALETVSGPIRAQVATERFSAGTVSGSVRAGGGIGGEVALNTVSGSIDLDAGVVQQLRGETVSGGMTLHSAGLAPGGRVKLETVSGRVALRIPADTSAQVRASSFSGRIASDAGEIERPRYGPGSSLRTTLGSGNGDIALESFSGSVRLELVP</sequence>
<feature type="signal peptide" evidence="1">
    <location>
        <begin position="1"/>
        <end position="25"/>
    </location>
</feature>
<organism evidence="3 4">
    <name type="scientific">Coralloluteibacterium thermophilum</name>
    <dbReference type="NCBI Taxonomy" id="2707049"/>
    <lineage>
        <taxon>Bacteria</taxon>
        <taxon>Pseudomonadati</taxon>
        <taxon>Pseudomonadota</taxon>
        <taxon>Gammaproteobacteria</taxon>
        <taxon>Lysobacterales</taxon>
        <taxon>Lysobacteraceae</taxon>
        <taxon>Coralloluteibacterium</taxon>
    </lineage>
</organism>
<dbReference type="Pfam" id="PF13349">
    <property type="entry name" value="DUF4097"/>
    <property type="match status" value="1"/>
</dbReference>
<feature type="domain" description="DUF4097" evidence="2">
    <location>
        <begin position="65"/>
        <end position="260"/>
    </location>
</feature>
<dbReference type="RefSeq" id="WP_377003296.1">
    <property type="nucleotide sequence ID" value="NZ_JBHSGG010000007.1"/>
</dbReference>
<reference evidence="4" key="1">
    <citation type="journal article" date="2019" name="Int. J. Syst. Evol. Microbiol.">
        <title>The Global Catalogue of Microorganisms (GCM) 10K type strain sequencing project: providing services to taxonomists for standard genome sequencing and annotation.</title>
        <authorList>
            <consortium name="The Broad Institute Genomics Platform"/>
            <consortium name="The Broad Institute Genome Sequencing Center for Infectious Disease"/>
            <person name="Wu L."/>
            <person name="Ma J."/>
        </authorList>
    </citation>
    <scope>NUCLEOTIDE SEQUENCE [LARGE SCALE GENOMIC DNA]</scope>
    <source>
        <strain evidence="4">CGMCC 1.13574</strain>
    </source>
</reference>
<keyword evidence="4" id="KW-1185">Reference proteome</keyword>
<protein>
    <submittedName>
        <fullName evidence="3">DUF4097 domain-containing protein</fullName>
    </submittedName>
</protein>
<evidence type="ECO:0000313" key="3">
    <source>
        <dbReference type="EMBL" id="MFC4727274.1"/>
    </source>
</evidence>
<evidence type="ECO:0000256" key="1">
    <source>
        <dbReference type="SAM" id="SignalP"/>
    </source>
</evidence>
<comment type="caution">
    <text evidence="3">The sequence shown here is derived from an EMBL/GenBank/DDBJ whole genome shotgun (WGS) entry which is preliminary data.</text>
</comment>
<dbReference type="Proteomes" id="UP001595892">
    <property type="component" value="Unassembled WGS sequence"/>
</dbReference>
<gene>
    <name evidence="3" type="ORF">ACFO3Q_03710</name>
</gene>
<proteinExistence type="predicted"/>